<protein>
    <recommendedName>
        <fullName evidence="4">Glutathione-binding protein GsiB</fullName>
    </recommendedName>
</protein>
<dbReference type="PIRSF" id="PIRSF002741">
    <property type="entry name" value="MppA"/>
    <property type="match status" value="1"/>
</dbReference>
<comment type="function">
    <text evidence="1">Part of the ABC transporter complex GsiABCD involved in glutathione import. Binds glutathione.</text>
</comment>
<evidence type="ECO:0000256" key="1">
    <source>
        <dbReference type="ARBA" id="ARBA00003489"/>
    </source>
</evidence>
<comment type="similarity">
    <text evidence="3">Belongs to the bacterial solute-binding protein 5 family.</text>
</comment>
<proteinExistence type="inferred from homology"/>
<dbReference type="InterPro" id="IPR000914">
    <property type="entry name" value="SBP_5_dom"/>
</dbReference>
<sequence>MKKLVALMLTGALAFSLSTGALADEGAKSPDNDMVVALQADATHLDPHVSSNGYSNTITNAMYETLLTFNEKSEVVPLLAKEWSVSDDGLYYTFVLNEGIQFHDGEPFNADAVVAVYERGLNDDSLTLKRSISNWESVTADSEYQVTIKLKEANNTFINKITQVRMVSPKAMEQGKDYLAKNSAGTGPFILSDRVDGGYTKLVRNENYWQEGPGVDTLTFTVVPEDGSRIAMLQTGEADIIDPVPAIDVARIEDDPTIVVDNFPGITYRYVTLNTEMELPDGRKPFADKRVRQALNYAFDSNAYAQVVFNGFAVEPTSIFSQNIMYYSPQTPYTPDLDKAKELMKEAGFEDGFDVQIIVDNTTIEMKGAEFVKQQLSQINVNVELLANESTANAELTSAPLEDTTVQMWYVNWGSGSYEADGSMRNILHGDKMPPEGYNTAFWNNEEFNELLDSALKMTDTEEIAEAYAKAQAIAWEECPWIFLGNNNTLTAHKSYVSGIKYKPAGELIFQTISMDH</sequence>
<feature type="domain" description="Solute-binding protein family 5" evidence="9">
    <location>
        <begin position="74"/>
        <end position="432"/>
    </location>
</feature>
<comment type="caution">
    <text evidence="10">The sequence shown here is derived from an EMBL/GenBank/DDBJ whole genome shotgun (WGS) entry which is preliminary data.</text>
</comment>
<dbReference type="GO" id="GO:0030288">
    <property type="term" value="C:outer membrane-bounded periplasmic space"/>
    <property type="evidence" value="ECO:0007669"/>
    <property type="project" value="TreeGrafter"/>
</dbReference>
<evidence type="ECO:0000256" key="2">
    <source>
        <dbReference type="ARBA" id="ARBA00004418"/>
    </source>
</evidence>
<evidence type="ECO:0000256" key="3">
    <source>
        <dbReference type="ARBA" id="ARBA00005695"/>
    </source>
</evidence>
<evidence type="ECO:0000313" key="11">
    <source>
        <dbReference type="Proteomes" id="UP001197875"/>
    </source>
</evidence>
<dbReference type="PANTHER" id="PTHR30290">
    <property type="entry name" value="PERIPLASMIC BINDING COMPONENT OF ABC TRANSPORTER"/>
    <property type="match status" value="1"/>
</dbReference>
<evidence type="ECO:0000313" key="10">
    <source>
        <dbReference type="EMBL" id="MCC2189429.1"/>
    </source>
</evidence>
<dbReference type="EMBL" id="JAJEPR010000007">
    <property type="protein sequence ID" value="MCC2189429.1"/>
    <property type="molecule type" value="Genomic_DNA"/>
</dbReference>
<dbReference type="GO" id="GO:0043190">
    <property type="term" value="C:ATP-binding cassette (ABC) transporter complex"/>
    <property type="evidence" value="ECO:0007669"/>
    <property type="project" value="InterPro"/>
</dbReference>
<dbReference type="Pfam" id="PF00496">
    <property type="entry name" value="SBP_bac_5"/>
    <property type="match status" value="1"/>
</dbReference>
<evidence type="ECO:0000259" key="9">
    <source>
        <dbReference type="Pfam" id="PF00496"/>
    </source>
</evidence>
<dbReference type="Gene3D" id="3.10.105.10">
    <property type="entry name" value="Dipeptide-binding Protein, Domain 3"/>
    <property type="match status" value="1"/>
</dbReference>
<feature type="signal peptide" evidence="8">
    <location>
        <begin position="1"/>
        <end position="23"/>
    </location>
</feature>
<evidence type="ECO:0000256" key="6">
    <source>
        <dbReference type="ARBA" id="ARBA00022729"/>
    </source>
</evidence>
<comment type="subcellular location">
    <subcellularLocation>
        <location evidence="2">Periplasm</location>
    </subcellularLocation>
</comment>
<reference evidence="10 11" key="1">
    <citation type="submission" date="2021-10" db="EMBL/GenBank/DDBJ databases">
        <title>Anaerobic single-cell dispensing facilitates the cultivation of human gut bacteria.</title>
        <authorList>
            <person name="Afrizal A."/>
        </authorList>
    </citation>
    <scope>NUCLEOTIDE SEQUENCE [LARGE SCALE GENOMIC DNA]</scope>
    <source>
        <strain evidence="10 11">CLA-AA-H277</strain>
    </source>
</reference>
<gene>
    <name evidence="10" type="ORF">LKD71_06345</name>
</gene>
<dbReference type="SUPFAM" id="SSF53850">
    <property type="entry name" value="Periplasmic binding protein-like II"/>
    <property type="match status" value="1"/>
</dbReference>
<name>A0AAE3DSA6_9FIRM</name>
<dbReference type="Gene3D" id="3.90.76.10">
    <property type="entry name" value="Dipeptide-binding Protein, Domain 1"/>
    <property type="match status" value="1"/>
</dbReference>
<evidence type="ECO:0000256" key="5">
    <source>
        <dbReference type="ARBA" id="ARBA00022448"/>
    </source>
</evidence>
<dbReference type="PANTHER" id="PTHR30290:SF32">
    <property type="entry name" value="GLUTATHIONE-BINDING PROTEIN GSIB"/>
    <property type="match status" value="1"/>
</dbReference>
<dbReference type="GO" id="GO:1904680">
    <property type="term" value="F:peptide transmembrane transporter activity"/>
    <property type="evidence" value="ECO:0007669"/>
    <property type="project" value="TreeGrafter"/>
</dbReference>
<dbReference type="InterPro" id="IPR030678">
    <property type="entry name" value="Peptide/Ni-bd"/>
</dbReference>
<evidence type="ECO:0000256" key="4">
    <source>
        <dbReference type="ARBA" id="ARBA00017393"/>
    </source>
</evidence>
<keyword evidence="6 8" id="KW-0732">Signal</keyword>
<dbReference type="GO" id="GO:0042938">
    <property type="term" value="P:dipeptide transport"/>
    <property type="evidence" value="ECO:0007669"/>
    <property type="project" value="TreeGrafter"/>
</dbReference>
<dbReference type="Proteomes" id="UP001197875">
    <property type="component" value="Unassembled WGS sequence"/>
</dbReference>
<organism evidence="10 11">
    <name type="scientific">Fusicatenibacter faecihominis</name>
    <dbReference type="NCBI Taxonomy" id="2881276"/>
    <lineage>
        <taxon>Bacteria</taxon>
        <taxon>Bacillati</taxon>
        <taxon>Bacillota</taxon>
        <taxon>Clostridia</taxon>
        <taxon>Lachnospirales</taxon>
        <taxon>Lachnospiraceae</taxon>
        <taxon>Fusicatenibacter</taxon>
    </lineage>
</organism>
<dbReference type="Gene3D" id="3.40.190.10">
    <property type="entry name" value="Periplasmic binding protein-like II"/>
    <property type="match status" value="1"/>
</dbReference>
<dbReference type="RefSeq" id="WP_227614777.1">
    <property type="nucleotide sequence ID" value="NZ_JAJEPR010000007.1"/>
</dbReference>
<keyword evidence="7" id="KW-0574">Periplasm</keyword>
<dbReference type="AlphaFoldDB" id="A0AAE3DSA6"/>
<accession>A0AAE3DSA6</accession>
<feature type="chain" id="PRO_5042132290" description="Glutathione-binding protein GsiB" evidence="8">
    <location>
        <begin position="24"/>
        <end position="517"/>
    </location>
</feature>
<evidence type="ECO:0000256" key="7">
    <source>
        <dbReference type="ARBA" id="ARBA00022764"/>
    </source>
</evidence>
<dbReference type="InterPro" id="IPR039424">
    <property type="entry name" value="SBP_5"/>
</dbReference>
<evidence type="ECO:0000256" key="8">
    <source>
        <dbReference type="SAM" id="SignalP"/>
    </source>
</evidence>
<keyword evidence="11" id="KW-1185">Reference proteome</keyword>
<keyword evidence="5" id="KW-0813">Transport</keyword>